<feature type="transmembrane region" description="Helical" evidence="18">
    <location>
        <begin position="109"/>
        <end position="128"/>
    </location>
</feature>
<dbReference type="InterPro" id="IPR036412">
    <property type="entry name" value="HAD-like_sf"/>
</dbReference>
<feature type="transmembrane region" description="Helical" evidence="18">
    <location>
        <begin position="957"/>
        <end position="977"/>
    </location>
</feature>
<feature type="transmembrane region" description="Helical" evidence="18">
    <location>
        <begin position="989"/>
        <end position="1010"/>
    </location>
</feature>
<dbReference type="Gene3D" id="3.40.50.1000">
    <property type="entry name" value="HAD superfamily/HAD-like"/>
    <property type="match status" value="1"/>
</dbReference>
<dbReference type="InterPro" id="IPR023298">
    <property type="entry name" value="ATPase_P-typ_TM_dom_sf"/>
</dbReference>
<evidence type="ECO:0000256" key="15">
    <source>
        <dbReference type="ARBA" id="ARBA00022989"/>
    </source>
</evidence>
<evidence type="ECO:0000259" key="20">
    <source>
        <dbReference type="SMART" id="SM00831"/>
    </source>
</evidence>
<dbReference type="InterPro" id="IPR004014">
    <property type="entry name" value="ATPase_P-typ_cation-transptr_N"/>
</dbReference>
<dbReference type="SMART" id="SM00831">
    <property type="entry name" value="Cation_ATPase_N"/>
    <property type="match status" value="1"/>
</dbReference>
<dbReference type="EMBL" id="CAXAJV020001292">
    <property type="protein sequence ID" value="CAL7942355.1"/>
    <property type="molecule type" value="Genomic_DNA"/>
</dbReference>
<keyword evidence="3 18" id="KW-0813">Transport</keyword>
<feature type="transmembrane region" description="Helical" evidence="18">
    <location>
        <begin position="880"/>
        <end position="898"/>
    </location>
</feature>
<dbReference type="SUPFAM" id="SSF56784">
    <property type="entry name" value="HAD-like"/>
    <property type="match status" value="1"/>
</dbReference>
<comment type="subcellular location">
    <subcellularLocation>
        <location evidence="1">Cell membrane</location>
        <topology evidence="1">Multi-pass membrane protein</topology>
    </subcellularLocation>
    <subcellularLocation>
        <location evidence="18">Membrane</location>
        <topology evidence="18">Multi-pass membrane protein</topology>
    </subcellularLocation>
</comment>
<comment type="function">
    <text evidence="18">Catalyzes the hydrolysis of ATP coupled with the transport of calcium.</text>
</comment>
<keyword evidence="22" id="KW-1185">Reference proteome</keyword>
<evidence type="ECO:0000256" key="18">
    <source>
        <dbReference type="RuleBase" id="RU361146"/>
    </source>
</evidence>
<evidence type="ECO:0000313" key="22">
    <source>
        <dbReference type="Proteomes" id="UP001642520"/>
    </source>
</evidence>
<dbReference type="InterPro" id="IPR008250">
    <property type="entry name" value="ATPase_P-typ_transduc_dom_A_sf"/>
</dbReference>
<keyword evidence="11 18" id="KW-0067">ATP-binding</keyword>
<dbReference type="Pfam" id="PF08282">
    <property type="entry name" value="Hydrolase_3"/>
    <property type="match status" value="1"/>
</dbReference>
<feature type="compositionally biased region" description="Basic and acidic residues" evidence="19">
    <location>
        <begin position="279"/>
        <end position="288"/>
    </location>
</feature>
<dbReference type="NCBIfam" id="TIGR01494">
    <property type="entry name" value="ATPase_P-type"/>
    <property type="match status" value="3"/>
</dbReference>
<dbReference type="Pfam" id="PF12424">
    <property type="entry name" value="ATP_Ca_trans_C"/>
    <property type="match status" value="1"/>
</dbReference>
<evidence type="ECO:0000256" key="6">
    <source>
        <dbReference type="ARBA" id="ARBA00022568"/>
    </source>
</evidence>
<dbReference type="InterPro" id="IPR018303">
    <property type="entry name" value="ATPase_P-typ_P_site"/>
</dbReference>
<keyword evidence="10 18" id="KW-0106">Calcium</keyword>
<dbReference type="Proteomes" id="UP001642520">
    <property type="component" value="Unassembled WGS sequence"/>
</dbReference>
<proteinExistence type="inferred from homology"/>
<dbReference type="InterPro" id="IPR006408">
    <property type="entry name" value="P-type_ATPase_IIB"/>
</dbReference>
<dbReference type="NCBIfam" id="TIGR01517">
    <property type="entry name" value="ATPase-IIB_Ca"/>
    <property type="match status" value="1"/>
</dbReference>
<evidence type="ECO:0000256" key="2">
    <source>
        <dbReference type="ARBA" id="ARBA00006124"/>
    </source>
</evidence>
<evidence type="ECO:0000256" key="5">
    <source>
        <dbReference type="ARBA" id="ARBA00022553"/>
    </source>
</evidence>
<comment type="caution">
    <text evidence="18">Lacks conserved residue(s) required for the propagation of feature annotation.</text>
</comment>
<evidence type="ECO:0000313" key="21">
    <source>
        <dbReference type="EMBL" id="CAL7942355.1"/>
    </source>
</evidence>
<evidence type="ECO:0000256" key="12">
    <source>
        <dbReference type="ARBA" id="ARBA00022842"/>
    </source>
</evidence>
<dbReference type="SUPFAM" id="SSF81653">
    <property type="entry name" value="Calcium ATPase, transduction domain A"/>
    <property type="match status" value="1"/>
</dbReference>
<accession>A0ABP1NMV2</accession>
<dbReference type="SFLD" id="SFLDS00003">
    <property type="entry name" value="Haloacid_Dehalogenase"/>
    <property type="match status" value="1"/>
</dbReference>
<keyword evidence="14" id="KW-1278">Translocase</keyword>
<dbReference type="Gene3D" id="1.20.1110.10">
    <property type="entry name" value="Calcium-transporting ATPase, transmembrane domain"/>
    <property type="match status" value="2"/>
</dbReference>
<keyword evidence="17 18" id="KW-0472">Membrane</keyword>
<dbReference type="Pfam" id="PF00689">
    <property type="entry name" value="Cation_ATPase_C"/>
    <property type="match status" value="1"/>
</dbReference>
<keyword evidence="9 18" id="KW-0547">Nucleotide-binding</keyword>
<dbReference type="SFLD" id="SFLDF00027">
    <property type="entry name" value="p-type_atpase"/>
    <property type="match status" value="1"/>
</dbReference>
<evidence type="ECO:0000256" key="13">
    <source>
        <dbReference type="ARBA" id="ARBA00022860"/>
    </source>
</evidence>
<keyword evidence="5" id="KW-0597">Phosphoprotein</keyword>
<keyword evidence="12" id="KW-0460">Magnesium</keyword>
<comment type="caution">
    <text evidence="21">The sequence shown here is derived from an EMBL/GenBank/DDBJ whole genome shotgun (WGS) entry which is preliminary data.</text>
</comment>
<keyword evidence="15 18" id="KW-1133">Transmembrane helix</keyword>
<evidence type="ECO:0000256" key="19">
    <source>
        <dbReference type="SAM" id="MobiDB-lite"/>
    </source>
</evidence>
<dbReference type="PROSITE" id="PS00154">
    <property type="entry name" value="ATPASE_E1_E2"/>
    <property type="match status" value="1"/>
</dbReference>
<reference evidence="21 22" key="1">
    <citation type="submission" date="2024-08" db="EMBL/GenBank/DDBJ databases">
        <authorList>
            <person name="Will J Nash"/>
            <person name="Angela Man"/>
            <person name="Seanna McTaggart"/>
            <person name="Kendall Baker"/>
            <person name="Tom Barker"/>
            <person name="Leah Catchpole"/>
            <person name="Alex Durrant"/>
            <person name="Karim Gharbi"/>
            <person name="Naomi Irish"/>
            <person name="Gemy Kaithakottil"/>
            <person name="Debby Ku"/>
            <person name="Aaliyah Providence"/>
            <person name="Felix Shaw"/>
            <person name="David Swarbreck"/>
            <person name="Chris Watkins"/>
            <person name="Ann M. McCartney"/>
            <person name="Giulio Formenti"/>
            <person name="Alice Mouton"/>
            <person name="Noel Vella"/>
            <person name="Bjorn M von Reumont"/>
            <person name="Adriana Vella"/>
            <person name="Wilfried Haerty"/>
        </authorList>
    </citation>
    <scope>NUCLEOTIDE SEQUENCE [LARGE SCALE GENOMIC DNA]</scope>
</reference>
<dbReference type="CDD" id="cd02081">
    <property type="entry name" value="P-type_ATPase_Ca_PMCA-like"/>
    <property type="match status" value="1"/>
</dbReference>
<comment type="catalytic activity">
    <reaction evidence="18">
        <text>Ca(2+)(in) + ATP + H2O = Ca(2+)(out) + ADP + phosphate + H(+)</text>
        <dbReference type="Rhea" id="RHEA:18105"/>
        <dbReference type="ChEBI" id="CHEBI:15377"/>
        <dbReference type="ChEBI" id="CHEBI:15378"/>
        <dbReference type="ChEBI" id="CHEBI:29108"/>
        <dbReference type="ChEBI" id="CHEBI:30616"/>
        <dbReference type="ChEBI" id="CHEBI:43474"/>
        <dbReference type="ChEBI" id="CHEBI:456216"/>
        <dbReference type="EC" id="7.2.2.10"/>
    </reaction>
</comment>
<evidence type="ECO:0000256" key="4">
    <source>
        <dbReference type="ARBA" id="ARBA00022475"/>
    </source>
</evidence>
<evidence type="ECO:0000256" key="9">
    <source>
        <dbReference type="ARBA" id="ARBA00022741"/>
    </source>
</evidence>
<feature type="transmembrane region" description="Helical" evidence="18">
    <location>
        <begin position="918"/>
        <end position="937"/>
    </location>
</feature>
<keyword evidence="7 18" id="KW-0812">Transmembrane</keyword>
<evidence type="ECO:0000256" key="3">
    <source>
        <dbReference type="ARBA" id="ARBA00022448"/>
    </source>
</evidence>
<dbReference type="Gene3D" id="3.40.1110.10">
    <property type="entry name" value="Calcium-transporting ATPase, cytoplasmic domain N"/>
    <property type="match status" value="1"/>
</dbReference>
<keyword evidence="8" id="KW-0479">Metal-binding</keyword>
<dbReference type="Pfam" id="PF00690">
    <property type="entry name" value="Cation_ATPase_N"/>
    <property type="match status" value="1"/>
</dbReference>
<sequence length="1129" mass="124258">MELRGREGVNKINSYGGVQEICKKLYTSPSEGLSGSAADIEHRRDTFGSNLIPPKPPKTFLQLVWEALQDVTLIILEVAALVSLGLSFYHPADDEEKPLIDEDEAKYGWIEGAAIFISVILVVIVTASNDYSKEKQFRGLQSRIEGEHKFSVIRQGEVKQISVSDIVVGDICQIKYGDLLPADGILIQSNDLKVDESSLTGESDHVKKGELFDPMVLSGTHVMEGSGKMLVTAVGVNSQAGIIFTLLGAAVDQQEQEIKKMKKGDEAVEITGNSHVSSGKHEGGENHHAASHGQAAEGKKEKSVLQAKLTKLAIQIGYAGSTIAVLTVFILVIQFCVKTFYIDGKEWKNTYAGDLVRHLIIGVTVLVVAVPEGLPLAVTLSLAYSVKKMMKDNNLVRHLDACETMGNATAICSDKTGTLTTNRMTVVQSYICEKMSKTTPDFADIPSHVGNLIIQAISINSAYTSRIIPAQEPSELPLQVGNKTECALLGFVVALGMNYQTIRDDQPEETFTRVYTFNSVRKSMSTAIPRKGGGYRLFTKGASEIIMKKCAFIYGRDGHLEKFTREMQERLVKNVIEPMACDGLRTICIASRDFVPGKAEINQVHIDNEPNWDDEENIVNNLTCLCIVGIEDPVRPEVPDAIRKCQRAGITVRMVTGDNINTARSIAMKCGILKPNEDFLILEGKEFNRRIRDSNGEIQQHLLDKVWPKLRVLARSSPTDKYTLVKGIIDSKSSVSREVVAVTGDGTNDGPALKKADVGFAMGIAGTDVAKEASDIILTDDNFSSIVKAVMWGRNVYDSIAKFLQFQLTVNIVAVIVAFIGACAVQDSPLKAVQMLWVNLIMDTLASLALATEMPTPDLLLRRPYGRTKPLISRTMMKNILGQAVYQLSVIFMLLFVGDQMLDIDSGRGVAQAGGGPTQHFTIIFNTFVMMTLFNEFNARKIHGQRNVFQGIFTNPIFYSIWIATCLSQVVIIQYGKMAFSTKALTLEQWMWCLFFGIGTLLWGQVITTIPTRKIPKILSWGRGQPDDIGAINLGDEKFDPDSDKKPRAGQILWIRGLTRLQTQIVSAKKFQGMRTKCQKALTSSLHPLVSLHDFSRLSRERVSLFSSRQSLPRAPLSAPTCHLLTAVG</sequence>
<feature type="region of interest" description="Disordered" evidence="19">
    <location>
        <begin position="273"/>
        <end position="298"/>
    </location>
</feature>
<dbReference type="SFLD" id="SFLDG00002">
    <property type="entry name" value="C1.7:_P-type_atpase_like"/>
    <property type="match status" value="1"/>
</dbReference>
<keyword evidence="6 18" id="KW-0109">Calcium transport</keyword>
<dbReference type="InterPro" id="IPR023214">
    <property type="entry name" value="HAD_sf"/>
</dbReference>
<dbReference type="PANTHER" id="PTHR24093:SF369">
    <property type="entry name" value="CALCIUM-TRANSPORTING ATPASE"/>
    <property type="match status" value="1"/>
</dbReference>
<dbReference type="Pfam" id="PF00122">
    <property type="entry name" value="E1-E2_ATPase"/>
    <property type="match status" value="1"/>
</dbReference>
<keyword evidence="16 18" id="KW-0406">Ion transport</keyword>
<dbReference type="PANTHER" id="PTHR24093">
    <property type="entry name" value="CATION TRANSPORTING ATPASE"/>
    <property type="match status" value="1"/>
</dbReference>
<dbReference type="Pfam" id="PF13246">
    <property type="entry name" value="Cation_ATPase"/>
    <property type="match status" value="1"/>
</dbReference>
<feature type="transmembrane region" description="Helical" evidence="18">
    <location>
        <begin position="803"/>
        <end position="824"/>
    </location>
</feature>
<evidence type="ECO:0000256" key="14">
    <source>
        <dbReference type="ARBA" id="ARBA00022967"/>
    </source>
</evidence>
<organism evidence="21 22">
    <name type="scientific">Xylocopa violacea</name>
    <name type="common">Violet carpenter bee</name>
    <name type="synonym">Apis violacea</name>
    <dbReference type="NCBI Taxonomy" id="135666"/>
    <lineage>
        <taxon>Eukaryota</taxon>
        <taxon>Metazoa</taxon>
        <taxon>Ecdysozoa</taxon>
        <taxon>Arthropoda</taxon>
        <taxon>Hexapoda</taxon>
        <taxon>Insecta</taxon>
        <taxon>Pterygota</taxon>
        <taxon>Neoptera</taxon>
        <taxon>Endopterygota</taxon>
        <taxon>Hymenoptera</taxon>
        <taxon>Apocrita</taxon>
        <taxon>Aculeata</taxon>
        <taxon>Apoidea</taxon>
        <taxon>Anthophila</taxon>
        <taxon>Apidae</taxon>
        <taxon>Xylocopa</taxon>
        <taxon>Xylocopa</taxon>
    </lineage>
</organism>
<dbReference type="Gene3D" id="2.70.150.10">
    <property type="entry name" value="Calcium-transporting ATPase, cytoplasmic transduction domain A"/>
    <property type="match status" value="1"/>
</dbReference>
<feature type="transmembrane region" description="Helical" evidence="18">
    <location>
        <begin position="355"/>
        <end position="384"/>
    </location>
</feature>
<dbReference type="InterPro" id="IPR044492">
    <property type="entry name" value="P_typ_ATPase_HD_dom"/>
</dbReference>
<comment type="similarity">
    <text evidence="2">Belongs to the cation transport ATPase (P-type) (TC 3.A.3) family. Type IIB subfamily.</text>
</comment>
<protein>
    <recommendedName>
        <fullName evidence="18">Calcium-transporting ATPase</fullName>
        <ecNumber evidence="18">7.2.2.10</ecNumber>
    </recommendedName>
</protein>
<evidence type="ECO:0000256" key="17">
    <source>
        <dbReference type="ARBA" id="ARBA00023136"/>
    </source>
</evidence>
<evidence type="ECO:0000256" key="16">
    <source>
        <dbReference type="ARBA" id="ARBA00023065"/>
    </source>
</evidence>
<keyword evidence="13" id="KW-0112">Calmodulin-binding</keyword>
<evidence type="ECO:0000256" key="1">
    <source>
        <dbReference type="ARBA" id="ARBA00004651"/>
    </source>
</evidence>
<dbReference type="PRINTS" id="PR00119">
    <property type="entry name" value="CATATPASE"/>
</dbReference>
<feature type="domain" description="Cation-transporting P-type ATPase N-terminal" evidence="20">
    <location>
        <begin position="11"/>
        <end position="88"/>
    </location>
</feature>
<dbReference type="SUPFAM" id="SSF81660">
    <property type="entry name" value="Metal cation-transporting ATPase, ATP-binding domain N"/>
    <property type="match status" value="1"/>
</dbReference>
<name>A0ABP1NMV2_XYLVO</name>
<feature type="transmembrane region" description="Helical" evidence="18">
    <location>
        <begin position="71"/>
        <end position="89"/>
    </location>
</feature>
<evidence type="ECO:0000256" key="10">
    <source>
        <dbReference type="ARBA" id="ARBA00022837"/>
    </source>
</evidence>
<dbReference type="InterPro" id="IPR001757">
    <property type="entry name" value="P_typ_ATPase"/>
</dbReference>
<keyword evidence="4" id="KW-1003">Cell membrane</keyword>
<dbReference type="EC" id="7.2.2.10" evidence="18"/>
<dbReference type="InterPro" id="IPR059000">
    <property type="entry name" value="ATPase_P-type_domA"/>
</dbReference>
<dbReference type="SUPFAM" id="SSF81665">
    <property type="entry name" value="Calcium ATPase, transmembrane domain M"/>
    <property type="match status" value="1"/>
</dbReference>
<feature type="transmembrane region" description="Helical" evidence="18">
    <location>
        <begin position="312"/>
        <end position="335"/>
    </location>
</feature>
<evidence type="ECO:0000256" key="11">
    <source>
        <dbReference type="ARBA" id="ARBA00022840"/>
    </source>
</evidence>
<dbReference type="InterPro" id="IPR023299">
    <property type="entry name" value="ATPase_P-typ_cyto_dom_N"/>
</dbReference>
<evidence type="ECO:0000256" key="7">
    <source>
        <dbReference type="ARBA" id="ARBA00022692"/>
    </source>
</evidence>
<dbReference type="InterPro" id="IPR022141">
    <property type="entry name" value="ATP_Ca_trans_C"/>
</dbReference>
<dbReference type="InterPro" id="IPR006068">
    <property type="entry name" value="ATPase_P-typ_cation-transptr_C"/>
</dbReference>
<gene>
    <name evidence="21" type="ORF">XYLVIOL_LOCUS5501</name>
</gene>
<evidence type="ECO:0000256" key="8">
    <source>
        <dbReference type="ARBA" id="ARBA00022723"/>
    </source>
</evidence>